<evidence type="ECO:0000256" key="3">
    <source>
        <dbReference type="ARBA" id="ARBA00022490"/>
    </source>
</evidence>
<dbReference type="FunFam" id="3.40.50.300:FF:000044">
    <property type="entry name" value="Dynein heavy chain 5, axonemal"/>
    <property type="match status" value="1"/>
</dbReference>
<dbReference type="Gene3D" id="3.40.50.300">
    <property type="entry name" value="P-loop containing nucleotide triphosphate hydrolases"/>
    <property type="match status" value="5"/>
</dbReference>
<gene>
    <name evidence="18" type="ORF">WJX74_001419</name>
</gene>
<evidence type="ECO:0000256" key="6">
    <source>
        <dbReference type="ARBA" id="ARBA00022741"/>
    </source>
</evidence>
<keyword evidence="15" id="KW-0966">Cell projection</keyword>
<dbReference type="Pfam" id="PF08385">
    <property type="entry name" value="DHC_N1"/>
    <property type="match status" value="1"/>
</dbReference>
<dbReference type="GO" id="GO:0051959">
    <property type="term" value="F:dynein light intermediate chain binding"/>
    <property type="evidence" value="ECO:0007669"/>
    <property type="project" value="InterPro"/>
</dbReference>
<evidence type="ECO:0000256" key="4">
    <source>
        <dbReference type="ARBA" id="ARBA00022701"/>
    </source>
</evidence>
<evidence type="ECO:0000256" key="11">
    <source>
        <dbReference type="ARBA" id="ARBA00023054"/>
    </source>
</evidence>
<dbReference type="FunFam" id="3.40.50.300:FF:002141">
    <property type="entry name" value="Dynein heavy chain"/>
    <property type="match status" value="1"/>
</dbReference>
<evidence type="ECO:0000256" key="14">
    <source>
        <dbReference type="ARBA" id="ARBA00023212"/>
    </source>
</evidence>
<dbReference type="GO" id="GO:0005874">
    <property type="term" value="C:microtubule"/>
    <property type="evidence" value="ECO:0007669"/>
    <property type="project" value="UniProtKB-KW"/>
</dbReference>
<dbReference type="GO" id="GO:0007018">
    <property type="term" value="P:microtubule-based movement"/>
    <property type="evidence" value="ECO:0007669"/>
    <property type="project" value="InterPro"/>
</dbReference>
<keyword evidence="14" id="KW-0206">Cytoskeleton</keyword>
<dbReference type="InterPro" id="IPR042219">
    <property type="entry name" value="AAA_lid_11_sf"/>
</dbReference>
<feature type="domain" description="AAA+ ATPase" evidence="17">
    <location>
        <begin position="1717"/>
        <end position="1853"/>
    </location>
</feature>
<feature type="domain" description="AAA+ ATPase" evidence="17">
    <location>
        <begin position="1997"/>
        <end position="2192"/>
    </location>
</feature>
<dbReference type="InterPro" id="IPR042228">
    <property type="entry name" value="Dynein_linker_3"/>
</dbReference>
<dbReference type="FunFam" id="1.20.140.100:FF:000006">
    <property type="entry name" value="dynein heavy chain 2, axonemal"/>
    <property type="match status" value="1"/>
</dbReference>
<accession>A0AAW1RGJ7</accession>
<dbReference type="Pfam" id="PF18199">
    <property type="entry name" value="Dynein_C"/>
    <property type="match status" value="1"/>
</dbReference>
<dbReference type="SMART" id="SM00382">
    <property type="entry name" value="AAA"/>
    <property type="match status" value="4"/>
</dbReference>
<dbReference type="InterPro" id="IPR035706">
    <property type="entry name" value="AAA_9"/>
</dbReference>
<evidence type="ECO:0000313" key="19">
    <source>
        <dbReference type="Proteomes" id="UP001438707"/>
    </source>
</evidence>
<dbReference type="Proteomes" id="UP001438707">
    <property type="component" value="Unassembled WGS sequence"/>
</dbReference>
<evidence type="ECO:0000259" key="17">
    <source>
        <dbReference type="SMART" id="SM00382"/>
    </source>
</evidence>
<keyword evidence="9" id="KW-0282">Flagellum</keyword>
<evidence type="ECO:0000256" key="5">
    <source>
        <dbReference type="ARBA" id="ARBA00022737"/>
    </source>
</evidence>
<dbReference type="PANTHER" id="PTHR45703:SF32">
    <property type="entry name" value="DYNEINS HEAVY CHAIN"/>
    <property type="match status" value="1"/>
</dbReference>
<dbReference type="InterPro" id="IPR056759">
    <property type="entry name" value="DYH2-5-8_CC"/>
</dbReference>
<dbReference type="Gene3D" id="1.20.58.1120">
    <property type="match status" value="1"/>
</dbReference>
<dbReference type="Pfam" id="PF17852">
    <property type="entry name" value="Dynein_AAA_lid"/>
    <property type="match status" value="1"/>
</dbReference>
<dbReference type="GO" id="GO:0045505">
    <property type="term" value="F:dynein intermediate chain binding"/>
    <property type="evidence" value="ECO:0007669"/>
    <property type="project" value="InterPro"/>
</dbReference>
<dbReference type="Pfam" id="PF25007">
    <property type="entry name" value="DYH2-5-8_CC"/>
    <property type="match status" value="1"/>
</dbReference>
<dbReference type="InterPro" id="IPR027417">
    <property type="entry name" value="P-loop_NTPase"/>
</dbReference>
<keyword evidence="12" id="KW-0969">Cilium</keyword>
<keyword evidence="7" id="KW-0970">Cilium biogenesis/degradation</keyword>
<sequence length="4359" mass="485610">MESSTALFGQLGDTKATAAGLQSLLNVMSSVYIPSMQADTTWPDTTKREFTGQLHKFMASLTETAYQLQGSTVLYIPAESYSSPTAIRDKDEGGSVEEAGPLAEINFWRERSADLSSLRTQLDSLSMRQAVSLLQRAGSSYLPPFLSLRDTIMHEAAVAEDNLAALGCLEESCLALHKALPQDVAEMLPGILQRVRLVWSRSRFYNTPDRILSLLRKVGHEVTARCAARISLVLLFNGDVIPVQAVLHQSIQAGRAWKEKYVQAAAATAAHGQPWTFDQAAVFAHVDAFLQRCGDLQDISEAQLQFAPKAAAPTFGGAKGVDTSKSIADMQSSFQQLLQALRAAESDQDILDVKAPRWFEDFAKFKAGVRDLEVMFCTVIQQAFDSTSSLVAQLTLLEVFHGIAKRPSIQRCLERQTSRFFMQFMVELNAIKKQFEMARRQRPSQPSIPKHAGHAMAAQQLLRRIQSTWEAIEAVQHILPEVPEAREAASARDLMHTTLNTFISSMHQDWYNSISTNLLGTLNQNLLAQENNGLLTMKFSKKLLETMQEVKYWERMRMNIPYTAIEINLQAERLRVLRSNILQVTRMYNKIIGALDKEERRLFRDKIRQLDRRILPGANKLIWASSKHSLDHYYKECGWWCKDTDSVVMNFKAGNRQIDATCAAITETSLLLIEKKRQYDHREFTLCQADHHAAVQQQLLRQHQELTCVLASLYKYFEANSEEVQVEWVRFTRKVDKKLEDALRTAVRRSLQEMSRALNGDKRLEVAPLFIVSLHLDDTKRIELRPTVQDLFDAVHAVSQQLIAVVKCMPRLADPGTKAQMAALLPAQQAEAQPSFFELVSSDESATLRVMMQITSGIQNIVDKVQTLLLYWEKKYKHMWDQDKDAYIRRYERAQKPLSQFLSDINRYKDLTEEVLSENSQETVKFLYVDCSPLKQTLVGHCELWISKFTGLLNSIAHRELTALHSYFASGTASLKRGPATLEQLATQLTLHKQLVAERATTEARFRPLREQYQVLEKFEVGITEQESADLQSLDAAWSSFCHMLDACGSSLERSKESFRERLLRSIEATAKEITEARDRFLNHAPFSHVGCTTATAQRYVGETKEALDFQDSKVAELAAGTTIFSLATPNFPELVQTQKELLLLEKIWGLVHDWDLVYSKWSGTQFMKINIDEMTSTAQSYVASCQKLTKEARSWPVLLHLRDTTEGFLRTLPLITDLQSPAMRPRHWEELSKVVGSPLDPHSPAFTLDIMVSFHMEQHAAVIGSMSADAGRQIAIEQTLQGIAETWRGITLDMVEYKGTFKMRSTEDLYAALEDHSVSLSAMKASRFFPVFEATILEWEKKLSHVSELVELVLQVQKNWLYLENIFLGSEDIRKQLPAETAMFDDVNAAFGQRMVMLHQLDLALQACLADGMLEAFSDMEGQLERIQKSLEDYLEVKRQAFPRFYFLSSADLLDILGQARDPTNVQSHLKKCFEGIKKLEMHLPGSEGRKTYQITGAFAPDGEYLPFLAALIPEGGPELWLNEVEAAMFAAVKRHLFKVLEDSKGVKKERWVRDNPGQMVITAGQIAWTGECEAAMADASSARKKLSALKKKWISYLDKLTGVTQSQLTAIERNKVVALITIEVHARDVIDKLSKAGVTSPAAFEWSSQLRFYWDQDNSDCFVKQASLSTNLPVKRVLSTFQYGYEYQGNNGRLVMTPLTDRCYMTLGAALLTRRGGNPLGPAGTGKTETVKDFGKALAKYVIVFNCSDGMDVQMTGKLLAGLAQTGAWACLDEFNRIEVEVLSVVAAQIATIMTAVKEGRQRFEFMGQDIRLVASCGIFVTMNPGYAGRSELPDNLKALLRPVSMMVPDFAMIAEISMFSEGFTSAKVLATKMVAIMELSQQQLSKQDHYNYGLRSFIIPIARAAGQLRRLEPNMPEDIIMLRTMQALIQPKLVHRDLPLFAALLSDLFPGLEAPPPPADALRQAVEAELRASNLQVVPELVTKIIEIHDCKVARHGNMLVGKTGSGKTTAWKILQQALGRLHQEHPTNTAFQPVKVYPINPLAVSNAELYGSTDEATHEWQDGILARIMRTVCAEDSLDQKWILFDGPVDTLWIESMNTLLDDNRLLTLLSGERISMPPQVSLLFEVEDLSVASPATVSRAGMIYLSTEALGWQPFITSWLAAKSPMGSLAAILRRMVNKMIPAALAQKQAGGAELVATDVLSCVKATTRIFDAFASPDNGIPASIAEDNPQTTVVVELWFLFAVIWGVGGSMSAAGQAGFDVGMRTLDDRFPGSDTVFDYFVDPAQPGWQSWESRLPATFRPPTSSPLHSILVPTADTVRLKFLLSALITAGSHTLLVGEVGAGKTMVAASMLEGLAGSYTGLTINLSARTSSNALQDTIEGRLEKRTKARLSERQYLRPLCLNPVFSGVLAPIGGRRLVAFIDDFNMPQKTEFGFIPALELLKHWVHYGFWYDRQKCEPKEVQDMQLLAAMAPPSGGRNPFSQRIQACFTLINAAAPSSTQLKRIFTTLLSLKLADFEDVVRPLAAVMTSASVDIYTAIRQELLPVPSKPHYLFNNRDLASIVQGVMQASRLIFHDQEQMLQLWCHEAIRVLGDRMWDAADRTWLRQQIDIRLREHASTSWEGLFGNAEKDCPAFAALMSQAEPPLYEPIADLTLLKELMAEKMQEYATQPGKSAMDLVLFRDALQHVCRIHRMLLQPRGNALLVGVGGSGRKSLTRLAAYVTGITCFTIEISKKYRLTDFREDLKKLYRQAGCENRGTVFLFDESQLVMEEFLEDINNILTSGEVPNLFARDELPALLEEVRAASKQAGAGETPDQLYSFFLSRVKANLHVILCMSPAGDTFSRRVRMFPGLVNCTYIDWFLEWPADALREVASRQLEAEDVGSPAIKQAICEVFVSAHQGAAEASTRMLQQLKRHNYVTPTNYLQAVGSYRLLLAEKRLQLGTQAAKLSGGLTKLAETGQQVGEMAGVCQLKAVVVAETKTSCETLLVQIVADKRVADDQEKQVNAEAQRISREADQANAIAAECQAGLDKALPALVAAEEALNVLTKKDMSELKAYAKPPALVELTLCGVMTVLKVPATWDDSKKQLGDASFMERLLKFDKEALDDLLLRKIAKFTQNPEFTPEAVGKVSSAARGLCLWVRAMESYGTTARDIAPKRARLQTAQDQLAKKQAALAKAQAKLAEVLAQVASLRERYEESALRKRALEDELQDLEAKLNRAQKLLSGLAGERERWEGSIVTLSASINALPGDVALAAAFLSYAGPFPGTFRTQMVVEQWQKQIQQLQIPASSTLDLSSFLADAATVRQWNLQGLPAGTFSLQNGILITRSQRWPLIIDPQGQAGRWLRSLHATQGLVVLDPQMPDLVRQLESAIQYGRPVIIQDLGEEIDPVLEPILAKAFIRRGSALLIKLGDKEIDFNPDFKLYLLTKLGNPHYLPEVTAKALVVDFGVRQPGLEAQLLDTIVRHERVDLDQQKGELVVKVAQGKQTQADLEDQILKMLSSATGSLLDNIELINALDASKATFETVTQSLLIAEENTRKIEIASEAYRPGSVRSATLFFVLNDLAAVDPMYQFSLDAYVELFQISLAKSSRNEKVEERLSNIMDFHTYSTFKYTSRGLFERHKLLLSLQMAARIAASLGTLAQDQWKVLLEGTKGLTEALPSTVNPASSWLSERAWQDVANLSTMPAFEGLLVSLASEGGEWEAWWKAMEPERTALPGTWQQKCRPLQRLLLVRFLRPDRTSFAAALFVESELGSKYVEPPMLDLTEALADSSTGAPLIFVLSPGIDPTEPLLKLAASVHVSDKCFSVALGQGQAPVATRLIEAGIKEGHWVFLANCHLMTSWLPKLAKLVEGLPARQPHPDFRLWLSSNATPNFPGLKANLNRLFNTLTEESITECKAASRYPKLLYALAFYHSVLLERRKFRTLGFNNFYDFNDTDFKVSDDLLKTYLDSYQQTPWAALRYLVAEANYGGRVTDELDRRVLNSYMNNFYTEEALSVPDFALSPLPEYHIPQATTLQGFKDHTKSLPQTDRPEAFGQHFNAGLSYQQQESQGLLDSLAAMQSQSAADPAADSRQQLIMAMATRIAAQVPALFDLEKLRKRKSSTEASSLQVVLQQEAERYNILLASIGTSCSQLLSALRGIIVFSADLELIANAFAANKVPSAWQKAYPSLKPLDAWMKELVTRVQQLADWANSSPPAVFWLGGFTYPTGFLTAVLQMTSRDKGIPIDTLGFEVHVLGAKQRDLAAPTEGVYVKGVYLEGAGWDTAQNCLCEPQPMQLTVAMPIMHFRPVDVKKKAGKNAYVCPLYMYPVRAGGPERPSFMLSVDLPSGSRSADFWTLRGTALVLALAS</sequence>
<dbReference type="Gene3D" id="1.20.1270.280">
    <property type="match status" value="1"/>
</dbReference>
<dbReference type="Gene3D" id="1.20.920.20">
    <property type="match status" value="1"/>
</dbReference>
<dbReference type="Pfam" id="PF12781">
    <property type="entry name" value="AAA_9"/>
    <property type="match status" value="1"/>
</dbReference>
<keyword evidence="6" id="KW-0547">Nucleotide-binding</keyword>
<evidence type="ECO:0000256" key="2">
    <source>
        <dbReference type="ARBA" id="ARBA00008887"/>
    </source>
</evidence>
<feature type="domain" description="AAA+ ATPase" evidence="17">
    <location>
        <begin position="2336"/>
        <end position="2522"/>
    </location>
</feature>
<evidence type="ECO:0000313" key="18">
    <source>
        <dbReference type="EMBL" id="KAK9832906.1"/>
    </source>
</evidence>
<feature type="coiled-coil region" evidence="16">
    <location>
        <begin position="3169"/>
        <end position="3238"/>
    </location>
</feature>
<dbReference type="Gene3D" id="1.20.140.100">
    <property type="entry name" value="Dynein heavy chain, N-terminal domain 2"/>
    <property type="match status" value="1"/>
</dbReference>
<dbReference type="InterPro" id="IPR013594">
    <property type="entry name" value="Dynein_heavy_tail"/>
</dbReference>
<dbReference type="Gene3D" id="1.10.8.710">
    <property type="match status" value="1"/>
</dbReference>
<dbReference type="GO" id="GO:0005929">
    <property type="term" value="C:cilium"/>
    <property type="evidence" value="ECO:0007669"/>
    <property type="project" value="UniProtKB-ARBA"/>
</dbReference>
<evidence type="ECO:0000256" key="16">
    <source>
        <dbReference type="SAM" id="Coils"/>
    </source>
</evidence>
<dbReference type="Gene3D" id="1.10.8.1220">
    <property type="match status" value="1"/>
</dbReference>
<keyword evidence="13" id="KW-0505">Motor protein</keyword>
<keyword evidence="3" id="KW-0963">Cytoplasm</keyword>
<evidence type="ECO:0000256" key="9">
    <source>
        <dbReference type="ARBA" id="ARBA00022846"/>
    </source>
</evidence>
<dbReference type="Pfam" id="PF03028">
    <property type="entry name" value="Dynein_heavy"/>
    <property type="match status" value="1"/>
</dbReference>
<dbReference type="FunFam" id="1.10.8.710:FF:000001">
    <property type="entry name" value="Dynein axonemal heavy chain 2"/>
    <property type="match status" value="1"/>
</dbReference>
<protein>
    <recommendedName>
        <fullName evidence="17">AAA+ ATPase domain-containing protein</fullName>
    </recommendedName>
</protein>
<dbReference type="FunFam" id="1.20.920.30:FF:000002">
    <property type="entry name" value="Dynein axonemal heavy chain 3"/>
    <property type="match status" value="1"/>
</dbReference>
<dbReference type="Pfam" id="PF12780">
    <property type="entry name" value="AAA_8"/>
    <property type="match status" value="1"/>
</dbReference>
<dbReference type="InterPro" id="IPR035699">
    <property type="entry name" value="AAA_6"/>
</dbReference>
<evidence type="ECO:0000256" key="13">
    <source>
        <dbReference type="ARBA" id="ARBA00023175"/>
    </source>
</evidence>
<evidence type="ECO:0000256" key="1">
    <source>
        <dbReference type="ARBA" id="ARBA00004611"/>
    </source>
</evidence>
<dbReference type="Gene3D" id="1.10.472.130">
    <property type="match status" value="1"/>
</dbReference>
<dbReference type="Pfam" id="PF08393">
    <property type="entry name" value="DHC_N2"/>
    <property type="match status" value="1"/>
</dbReference>
<dbReference type="FunFam" id="3.10.490.20:FF:000008">
    <property type="entry name" value="dynein heavy chain 2, axonemal"/>
    <property type="match status" value="1"/>
</dbReference>
<dbReference type="Gene3D" id="3.20.180.20">
    <property type="entry name" value="Dynein heavy chain, N-terminal domain 2"/>
    <property type="match status" value="1"/>
</dbReference>
<comment type="similarity">
    <text evidence="2">Belongs to the dynein heavy chain family.</text>
</comment>
<dbReference type="InterPro" id="IPR043157">
    <property type="entry name" value="Dynein_AAA1S"/>
</dbReference>
<name>A0AAW1RGJ7_9CHLO</name>
<comment type="subcellular location">
    <subcellularLocation>
        <location evidence="1">Cytoplasm</location>
        <location evidence="1">Cytoskeleton</location>
        <location evidence="1">Flagellum axoneme</location>
    </subcellularLocation>
</comment>
<dbReference type="Pfam" id="PF12774">
    <property type="entry name" value="AAA_6"/>
    <property type="match status" value="1"/>
</dbReference>
<dbReference type="FunFam" id="3.40.50.300:FF:000153">
    <property type="entry name" value="Dynein axonemal heavy chain 1"/>
    <property type="match status" value="1"/>
</dbReference>
<dbReference type="InterPro" id="IPR004273">
    <property type="entry name" value="Dynein_heavy_D6_P-loop"/>
</dbReference>
<keyword evidence="4" id="KW-0493">Microtubule</keyword>
<dbReference type="InterPro" id="IPR043160">
    <property type="entry name" value="Dynein_C_barrel"/>
</dbReference>
<dbReference type="InterPro" id="IPR003593">
    <property type="entry name" value="AAA+_ATPase"/>
</dbReference>
<dbReference type="GO" id="GO:0008569">
    <property type="term" value="F:minus-end-directed microtubule motor activity"/>
    <property type="evidence" value="ECO:0007669"/>
    <property type="project" value="InterPro"/>
</dbReference>
<dbReference type="FunFam" id="1.20.920.20:FF:000001">
    <property type="entry name" value="dynein heavy chain 2, axonemal"/>
    <property type="match status" value="1"/>
</dbReference>
<comment type="caution">
    <text evidence="18">The sequence shown here is derived from an EMBL/GenBank/DDBJ whole genome shotgun (WGS) entry which is preliminary data.</text>
</comment>
<dbReference type="FunFam" id="3.40.50.300:FF:000049">
    <property type="entry name" value="Dynein, axonemal, heavy chain 5"/>
    <property type="match status" value="1"/>
</dbReference>
<dbReference type="Pfam" id="PF22597">
    <property type="entry name" value="DYN_lid"/>
    <property type="match status" value="1"/>
</dbReference>
<dbReference type="Gene3D" id="1.20.920.30">
    <property type="match status" value="1"/>
</dbReference>
<dbReference type="PANTHER" id="PTHR45703">
    <property type="entry name" value="DYNEIN HEAVY CHAIN"/>
    <property type="match status" value="1"/>
</dbReference>
<dbReference type="FunFam" id="3.20.180.20:FF:000001">
    <property type="entry name" value="Dynein axonemal heavy chain 5"/>
    <property type="match status" value="1"/>
</dbReference>
<dbReference type="Gene3D" id="1.10.8.720">
    <property type="entry name" value="Region D6 of dynein motor"/>
    <property type="match status" value="1"/>
</dbReference>
<dbReference type="InterPro" id="IPR041658">
    <property type="entry name" value="AAA_lid_11"/>
</dbReference>
<dbReference type="SUPFAM" id="SSF52540">
    <property type="entry name" value="P-loop containing nucleoside triphosphate hydrolases"/>
    <property type="match status" value="4"/>
</dbReference>
<dbReference type="Pfam" id="PF12775">
    <property type="entry name" value="AAA_7"/>
    <property type="match status" value="2"/>
</dbReference>
<dbReference type="InterPro" id="IPR041228">
    <property type="entry name" value="Dynein_C"/>
</dbReference>
<dbReference type="Gene3D" id="1.10.287.2620">
    <property type="match status" value="1"/>
</dbReference>
<reference evidence="18 19" key="1">
    <citation type="journal article" date="2024" name="Nat. Commun.">
        <title>Phylogenomics reveals the evolutionary origins of lichenization in chlorophyte algae.</title>
        <authorList>
            <person name="Puginier C."/>
            <person name="Libourel C."/>
            <person name="Otte J."/>
            <person name="Skaloud P."/>
            <person name="Haon M."/>
            <person name="Grisel S."/>
            <person name="Petersen M."/>
            <person name="Berrin J.G."/>
            <person name="Delaux P.M."/>
            <person name="Dal Grande F."/>
            <person name="Keller J."/>
        </authorList>
    </citation>
    <scope>NUCLEOTIDE SEQUENCE [LARGE SCALE GENOMIC DNA]</scope>
    <source>
        <strain evidence="18 19">SAG 2145</strain>
    </source>
</reference>
<dbReference type="FunFam" id="1.10.8.1220:FF:000001">
    <property type="entry name" value="Dynein axonemal heavy chain 5"/>
    <property type="match status" value="1"/>
</dbReference>
<keyword evidence="19" id="KW-1185">Reference proteome</keyword>
<dbReference type="InterPro" id="IPR054354">
    <property type="entry name" value="DYNC2H1-like_lid"/>
</dbReference>
<keyword evidence="8" id="KW-0067">ATP-binding</keyword>
<evidence type="ECO:0000256" key="7">
    <source>
        <dbReference type="ARBA" id="ARBA00022794"/>
    </source>
</evidence>
<dbReference type="EMBL" id="JALJOS010000011">
    <property type="protein sequence ID" value="KAK9832906.1"/>
    <property type="molecule type" value="Genomic_DNA"/>
</dbReference>
<feature type="domain" description="AAA+ ATPase" evidence="17">
    <location>
        <begin position="2704"/>
        <end position="2859"/>
    </location>
</feature>
<dbReference type="InterPro" id="IPR013602">
    <property type="entry name" value="Dynein_heavy_linker"/>
</dbReference>
<dbReference type="GO" id="GO:0005524">
    <property type="term" value="F:ATP binding"/>
    <property type="evidence" value="ECO:0007669"/>
    <property type="project" value="UniProtKB-KW"/>
</dbReference>
<evidence type="ECO:0000256" key="12">
    <source>
        <dbReference type="ARBA" id="ARBA00023069"/>
    </source>
</evidence>
<dbReference type="InterPro" id="IPR024743">
    <property type="entry name" value="Dynein_HC_stalk"/>
</dbReference>
<keyword evidence="10" id="KW-0243">Dynein</keyword>
<dbReference type="Pfam" id="PF12777">
    <property type="entry name" value="MT"/>
    <property type="match status" value="1"/>
</dbReference>
<evidence type="ECO:0000256" key="15">
    <source>
        <dbReference type="ARBA" id="ARBA00023273"/>
    </source>
</evidence>
<evidence type="ECO:0000256" key="8">
    <source>
        <dbReference type="ARBA" id="ARBA00022840"/>
    </source>
</evidence>
<keyword evidence="11 16" id="KW-0175">Coiled coil</keyword>
<dbReference type="FunFam" id="1.20.58.1120:FF:000001">
    <property type="entry name" value="dynein heavy chain 2, axonemal"/>
    <property type="match status" value="1"/>
</dbReference>
<dbReference type="FunFam" id="1.10.287.2620:FF:000001">
    <property type="entry name" value="Cytoplasmic dynein heavy chain 1"/>
    <property type="match status" value="1"/>
</dbReference>
<dbReference type="Gene3D" id="3.10.490.20">
    <property type="match status" value="1"/>
</dbReference>
<dbReference type="InterPro" id="IPR024317">
    <property type="entry name" value="Dynein_heavy_chain_D4_dom"/>
</dbReference>
<dbReference type="GO" id="GO:0060271">
    <property type="term" value="P:cilium assembly"/>
    <property type="evidence" value="ECO:0007669"/>
    <property type="project" value="UniProtKB-ARBA"/>
</dbReference>
<dbReference type="InterPro" id="IPR042222">
    <property type="entry name" value="Dynein_2_N"/>
</dbReference>
<dbReference type="InterPro" id="IPR026983">
    <property type="entry name" value="DHC"/>
</dbReference>
<proteinExistence type="inferred from homology"/>
<evidence type="ECO:0000256" key="10">
    <source>
        <dbReference type="ARBA" id="ARBA00023017"/>
    </source>
</evidence>
<keyword evidence="5" id="KW-0677">Repeat</keyword>
<organism evidence="18 19">
    <name type="scientific">Apatococcus lobatus</name>
    <dbReference type="NCBI Taxonomy" id="904363"/>
    <lineage>
        <taxon>Eukaryota</taxon>
        <taxon>Viridiplantae</taxon>
        <taxon>Chlorophyta</taxon>
        <taxon>core chlorophytes</taxon>
        <taxon>Trebouxiophyceae</taxon>
        <taxon>Chlorellales</taxon>
        <taxon>Chlorellaceae</taxon>
        <taxon>Apatococcus</taxon>
    </lineage>
</organism>
<dbReference type="GO" id="GO:0030286">
    <property type="term" value="C:dynein complex"/>
    <property type="evidence" value="ECO:0007669"/>
    <property type="project" value="UniProtKB-KW"/>
</dbReference>
<dbReference type="Gene3D" id="6.10.140.1060">
    <property type="match status" value="1"/>
</dbReference>
<dbReference type="Pfam" id="PF18198">
    <property type="entry name" value="AAA_lid_11"/>
    <property type="match status" value="1"/>
</dbReference>
<dbReference type="InterPro" id="IPR041466">
    <property type="entry name" value="Dynein_AAA5_ext"/>
</dbReference>